<reference evidence="2" key="1">
    <citation type="submission" date="2023-07" db="EMBL/GenBank/DDBJ databases">
        <authorList>
            <consortium name="AG Swart"/>
            <person name="Singh M."/>
            <person name="Singh A."/>
            <person name="Seah K."/>
            <person name="Emmerich C."/>
        </authorList>
    </citation>
    <scope>NUCLEOTIDE SEQUENCE</scope>
    <source>
        <strain evidence="2">DP1</strain>
    </source>
</reference>
<sequence length="122" mass="14010">MDVFCLGKKNKVKESRIKTKKKVTKKLTEESKLTDKTTKKVKKSLKSTKNVTTEGLKKPPKAVLKKFGSEPSPTLSPEEKRKIFKKKIRKVMRRCSEQDSVHSPSPSISYNPLFNFKNIDIE</sequence>
<feature type="compositionally biased region" description="Basic and acidic residues" evidence="1">
    <location>
        <begin position="29"/>
        <end position="38"/>
    </location>
</feature>
<evidence type="ECO:0000313" key="3">
    <source>
        <dbReference type="Proteomes" id="UP001295684"/>
    </source>
</evidence>
<proteinExistence type="predicted"/>
<organism evidence="2 3">
    <name type="scientific">Euplotes crassus</name>
    <dbReference type="NCBI Taxonomy" id="5936"/>
    <lineage>
        <taxon>Eukaryota</taxon>
        <taxon>Sar</taxon>
        <taxon>Alveolata</taxon>
        <taxon>Ciliophora</taxon>
        <taxon>Intramacronucleata</taxon>
        <taxon>Spirotrichea</taxon>
        <taxon>Hypotrichia</taxon>
        <taxon>Euplotida</taxon>
        <taxon>Euplotidae</taxon>
        <taxon>Moneuplotes</taxon>
    </lineage>
</organism>
<evidence type="ECO:0000256" key="1">
    <source>
        <dbReference type="SAM" id="MobiDB-lite"/>
    </source>
</evidence>
<dbReference type="Proteomes" id="UP001295684">
    <property type="component" value="Unassembled WGS sequence"/>
</dbReference>
<keyword evidence="3" id="KW-1185">Reference proteome</keyword>
<evidence type="ECO:0000313" key="2">
    <source>
        <dbReference type="EMBL" id="CAI2378018.1"/>
    </source>
</evidence>
<dbReference type="AlphaFoldDB" id="A0AAD1XSF7"/>
<accession>A0AAD1XSF7</accession>
<dbReference type="EMBL" id="CAMPGE010019700">
    <property type="protein sequence ID" value="CAI2378018.1"/>
    <property type="molecule type" value="Genomic_DNA"/>
</dbReference>
<name>A0AAD1XSF7_EUPCR</name>
<comment type="caution">
    <text evidence="2">The sequence shown here is derived from an EMBL/GenBank/DDBJ whole genome shotgun (WGS) entry which is preliminary data.</text>
</comment>
<gene>
    <name evidence="2" type="ORF">ECRASSUSDP1_LOCUS19409</name>
</gene>
<protein>
    <submittedName>
        <fullName evidence="2">Uncharacterized protein</fullName>
    </submittedName>
</protein>
<feature type="region of interest" description="Disordered" evidence="1">
    <location>
        <begin position="29"/>
        <end position="79"/>
    </location>
</feature>